<dbReference type="Pfam" id="PF02368">
    <property type="entry name" value="Big_2"/>
    <property type="match status" value="1"/>
</dbReference>
<comment type="caution">
    <text evidence="3">The sequence shown here is derived from an EMBL/GenBank/DDBJ whole genome shotgun (WGS) entry which is preliminary data.</text>
</comment>
<evidence type="ECO:0000256" key="1">
    <source>
        <dbReference type="SAM" id="SignalP"/>
    </source>
</evidence>
<dbReference type="InterPro" id="IPR032675">
    <property type="entry name" value="LRR_dom_sf"/>
</dbReference>
<keyword evidence="4" id="KW-1185">Reference proteome</keyword>
<dbReference type="InterPro" id="IPR053139">
    <property type="entry name" value="Surface_bspA-like"/>
</dbReference>
<dbReference type="SMART" id="SM00635">
    <property type="entry name" value="BID_2"/>
    <property type="match status" value="1"/>
</dbReference>
<dbReference type="Gene3D" id="2.60.40.1080">
    <property type="match status" value="1"/>
</dbReference>
<feature type="signal peptide" evidence="1">
    <location>
        <begin position="1"/>
        <end position="21"/>
    </location>
</feature>
<organism evidence="3 4">
    <name type="scientific">Phocaeicola faecium</name>
    <dbReference type="NCBI Taxonomy" id="2762213"/>
    <lineage>
        <taxon>Bacteria</taxon>
        <taxon>Pseudomonadati</taxon>
        <taxon>Bacteroidota</taxon>
        <taxon>Bacteroidia</taxon>
        <taxon>Bacteroidales</taxon>
        <taxon>Bacteroidaceae</taxon>
        <taxon>Phocaeicola</taxon>
    </lineage>
</organism>
<dbReference type="SUPFAM" id="SSF52058">
    <property type="entry name" value="L domain-like"/>
    <property type="match status" value="1"/>
</dbReference>
<dbReference type="PANTHER" id="PTHR45661">
    <property type="entry name" value="SURFACE ANTIGEN"/>
    <property type="match status" value="1"/>
</dbReference>
<dbReference type="InterPro" id="IPR003343">
    <property type="entry name" value="Big_2"/>
</dbReference>
<dbReference type="RefSeq" id="WP_191709283.1">
    <property type="nucleotide sequence ID" value="NZ_JACSPQ010000001.1"/>
</dbReference>
<sequence>MNTRFLFNQMFFLLFSVIMMACSDSGTEVTGDVEVAAVTVSPATLNLNIGETQRLTLTIQPENASAKSGVWSSSDESVATVSDDGTVTAQAEGNVTITVKVGGKSATCEVTVAASASEEEDNNDATLFDLTKLTGAELAKAIADASAAGITRFTLKGDYAALNLVENNPFVGIYMESLDLSGVTGWPEVSNGQAGVPRHAFYDKDIRIQELVLPEAVKAVGSYAFSQCVMLTSVTAPGLQTVEPYAFQYCSALKKVSMPQVTSIGESAFFNSALVEADFPVLTSVGNLAFHQCASLVSVNMPQLTALGEIAPLYADQPIEASVFGKCSALVSVSLPKVTVVGDMVFESCKSLMKIELPEATDIGIFSFRGCSALQEVSLPKAVNINDYAFADCPALRTIQLVTPNNIAVYSSAFGESNSQTQNITLTLASQNSSQVDQVETPDGKITYTWNGYEWKHISYK</sequence>
<accession>A0ABR8V7Y0</accession>
<dbReference type="InterPro" id="IPR008964">
    <property type="entry name" value="Invasin/intimin_cell_adhesion"/>
</dbReference>
<gene>
    <name evidence="3" type="ORF">H9626_01125</name>
</gene>
<dbReference type="InterPro" id="IPR026906">
    <property type="entry name" value="LRR_5"/>
</dbReference>
<proteinExistence type="predicted"/>
<keyword evidence="1" id="KW-0732">Signal</keyword>
<evidence type="ECO:0000259" key="2">
    <source>
        <dbReference type="SMART" id="SM00635"/>
    </source>
</evidence>
<reference evidence="3 4" key="1">
    <citation type="submission" date="2020-08" db="EMBL/GenBank/DDBJ databases">
        <title>A Genomic Blueprint of the Chicken Gut Microbiome.</title>
        <authorList>
            <person name="Gilroy R."/>
            <person name="Ravi A."/>
            <person name="Getino M."/>
            <person name="Pursley I."/>
            <person name="Horton D.L."/>
            <person name="Alikhan N.-F."/>
            <person name="Baker D."/>
            <person name="Gharbi K."/>
            <person name="Hall N."/>
            <person name="Watson M."/>
            <person name="Adriaenssens E.M."/>
            <person name="Foster-Nyarko E."/>
            <person name="Jarju S."/>
            <person name="Secka A."/>
            <person name="Antonio M."/>
            <person name="Oren A."/>
            <person name="Chaudhuri R."/>
            <person name="La Ragione R.M."/>
            <person name="Hildebrand F."/>
            <person name="Pallen M.J."/>
        </authorList>
    </citation>
    <scope>NUCLEOTIDE SEQUENCE [LARGE SCALE GENOMIC DNA]</scope>
    <source>
        <strain evidence="3 4">Sa1YUN3</strain>
    </source>
</reference>
<feature type="chain" id="PRO_5045400707" evidence="1">
    <location>
        <begin position="22"/>
        <end position="461"/>
    </location>
</feature>
<dbReference type="PROSITE" id="PS51257">
    <property type="entry name" value="PROKAR_LIPOPROTEIN"/>
    <property type="match status" value="1"/>
</dbReference>
<evidence type="ECO:0000313" key="4">
    <source>
        <dbReference type="Proteomes" id="UP000616346"/>
    </source>
</evidence>
<protein>
    <submittedName>
        <fullName evidence="3">Leucine-rich repeat protein</fullName>
    </submittedName>
</protein>
<dbReference type="EMBL" id="JACSPQ010000001">
    <property type="protein sequence ID" value="MBD8000830.1"/>
    <property type="molecule type" value="Genomic_DNA"/>
</dbReference>
<dbReference type="Proteomes" id="UP000616346">
    <property type="component" value="Unassembled WGS sequence"/>
</dbReference>
<name>A0ABR8V7Y0_9BACT</name>
<feature type="domain" description="BIG2" evidence="2">
    <location>
        <begin position="34"/>
        <end position="111"/>
    </location>
</feature>
<dbReference type="PANTHER" id="PTHR45661:SF3">
    <property type="entry name" value="IG-LIKE DOMAIN-CONTAINING PROTEIN"/>
    <property type="match status" value="1"/>
</dbReference>
<dbReference type="Gene3D" id="3.80.10.10">
    <property type="entry name" value="Ribonuclease Inhibitor"/>
    <property type="match status" value="2"/>
</dbReference>
<dbReference type="SUPFAM" id="SSF49373">
    <property type="entry name" value="Invasin/intimin cell-adhesion fragments"/>
    <property type="match status" value="1"/>
</dbReference>
<evidence type="ECO:0000313" key="3">
    <source>
        <dbReference type="EMBL" id="MBD8000830.1"/>
    </source>
</evidence>
<dbReference type="Pfam" id="PF13306">
    <property type="entry name" value="LRR_5"/>
    <property type="match status" value="2"/>
</dbReference>